<accession>A0A2U1K552</accession>
<evidence type="ECO:0000313" key="1">
    <source>
        <dbReference type="EMBL" id="PWA12630.1"/>
    </source>
</evidence>
<dbReference type="OrthoDB" id="1739831at2"/>
<dbReference type="RefSeq" id="WP_116553834.1">
    <property type="nucleotide sequence ID" value="NZ_QCZG01000007.1"/>
</dbReference>
<sequence>MAELANCEQCGNVFVRTIRDICESCYKEEEKMFEKVYTFIRKKQNRSASLHEVHEATGVPEKVIIRFIKEGRLRTAQFPNLVYSCQSCGAPISSGNLCKNCVETIKNDLEIAEKEAERQEVRQATYFKNQMNDY</sequence>
<gene>
    <name evidence="1" type="ORF">DCC39_05255</name>
</gene>
<keyword evidence="2" id="KW-1185">Reference proteome</keyword>
<dbReference type="Proteomes" id="UP000245998">
    <property type="component" value="Unassembled WGS sequence"/>
</dbReference>
<evidence type="ECO:0008006" key="3">
    <source>
        <dbReference type="Google" id="ProtNLM"/>
    </source>
</evidence>
<protein>
    <recommendedName>
        <fullName evidence="3">Flagellar protein</fullName>
    </recommendedName>
</protein>
<proteinExistence type="predicted"/>
<dbReference type="InterPro" id="IPR022258">
    <property type="entry name" value="Flagellar_operon_YvyF"/>
</dbReference>
<name>A0A2U1K552_9BACI</name>
<dbReference type="EMBL" id="QCZG01000007">
    <property type="protein sequence ID" value="PWA12630.1"/>
    <property type="molecule type" value="Genomic_DNA"/>
</dbReference>
<dbReference type="AlphaFoldDB" id="A0A2U1K552"/>
<organism evidence="1 2">
    <name type="scientific">Pueribacillus theae</name>
    <dbReference type="NCBI Taxonomy" id="2171751"/>
    <lineage>
        <taxon>Bacteria</taxon>
        <taxon>Bacillati</taxon>
        <taxon>Bacillota</taxon>
        <taxon>Bacilli</taxon>
        <taxon>Bacillales</taxon>
        <taxon>Bacillaceae</taxon>
        <taxon>Pueribacillus</taxon>
    </lineage>
</organism>
<reference evidence="1 2" key="1">
    <citation type="submission" date="2018-04" db="EMBL/GenBank/DDBJ databases">
        <title>Camelliibacillus theae gen. nov., sp. nov., isolated from Pu'er tea.</title>
        <authorList>
            <person name="Niu L."/>
        </authorList>
    </citation>
    <scope>NUCLEOTIDE SEQUENCE [LARGE SCALE GENOMIC DNA]</scope>
    <source>
        <strain evidence="1 2">T8</strain>
    </source>
</reference>
<comment type="caution">
    <text evidence="1">The sequence shown here is derived from an EMBL/GenBank/DDBJ whole genome shotgun (WGS) entry which is preliminary data.</text>
</comment>
<evidence type="ECO:0000313" key="2">
    <source>
        <dbReference type="Proteomes" id="UP000245998"/>
    </source>
</evidence>
<dbReference type="NCBIfam" id="TIGR03826">
    <property type="entry name" value="YvyF"/>
    <property type="match status" value="1"/>
</dbReference>